<keyword evidence="1" id="KW-0812">Transmembrane</keyword>
<organism evidence="2 3">
    <name type="scientific">Succinivibrio dextrinosolvens DSM 3072</name>
    <dbReference type="NCBI Taxonomy" id="1123324"/>
    <lineage>
        <taxon>Bacteria</taxon>
        <taxon>Pseudomonadati</taxon>
        <taxon>Pseudomonadota</taxon>
        <taxon>Gammaproteobacteria</taxon>
        <taxon>Aeromonadales</taxon>
        <taxon>Succinivibrionaceae</taxon>
        <taxon>Succinivibrio</taxon>
    </lineage>
</organism>
<feature type="transmembrane region" description="Helical" evidence="1">
    <location>
        <begin position="191"/>
        <end position="213"/>
    </location>
</feature>
<keyword evidence="3" id="KW-1185">Reference proteome</keyword>
<keyword evidence="1" id="KW-1133">Transmembrane helix</keyword>
<dbReference type="RefSeq" id="WP_078929419.1">
    <property type="nucleotide sequence ID" value="NZ_FUXX01000051.1"/>
</dbReference>
<feature type="transmembrane region" description="Helical" evidence="1">
    <location>
        <begin position="262"/>
        <end position="286"/>
    </location>
</feature>
<name>A0A1T4VWJ3_9GAMM</name>
<feature type="transmembrane region" description="Helical" evidence="1">
    <location>
        <begin position="83"/>
        <end position="103"/>
    </location>
</feature>
<feature type="transmembrane region" description="Helical" evidence="1">
    <location>
        <begin position="115"/>
        <end position="134"/>
    </location>
</feature>
<feature type="transmembrane region" description="Helical" evidence="1">
    <location>
        <begin position="327"/>
        <end position="344"/>
    </location>
</feature>
<feature type="transmembrane region" description="Helical" evidence="1">
    <location>
        <begin position="220"/>
        <end position="242"/>
    </location>
</feature>
<dbReference type="PANTHER" id="PTHR37814:SF1">
    <property type="entry name" value="MEMBRANE PROTEIN"/>
    <property type="match status" value="1"/>
</dbReference>
<dbReference type="Proteomes" id="UP000242432">
    <property type="component" value="Unassembled WGS sequence"/>
</dbReference>
<feature type="transmembrane region" description="Helical" evidence="1">
    <location>
        <begin position="141"/>
        <end position="161"/>
    </location>
</feature>
<dbReference type="PANTHER" id="PTHR37814">
    <property type="entry name" value="CONSERVED MEMBRANE PROTEIN"/>
    <property type="match status" value="1"/>
</dbReference>
<feature type="transmembrane region" description="Helical" evidence="1">
    <location>
        <begin position="34"/>
        <end position="63"/>
    </location>
</feature>
<evidence type="ECO:0000256" key="1">
    <source>
        <dbReference type="SAM" id="Phobius"/>
    </source>
</evidence>
<reference evidence="3" key="1">
    <citation type="submission" date="2017-02" db="EMBL/GenBank/DDBJ databases">
        <authorList>
            <person name="Varghese N."/>
            <person name="Submissions S."/>
        </authorList>
    </citation>
    <scope>NUCLEOTIDE SEQUENCE [LARGE SCALE GENOMIC DNA]</scope>
    <source>
        <strain evidence="3">DSM 3072</strain>
    </source>
</reference>
<dbReference type="InterPro" id="IPR038728">
    <property type="entry name" value="YkvI-like"/>
</dbReference>
<accession>A0A1T4VWJ3</accession>
<protein>
    <submittedName>
        <fullName evidence="2">Uncharacterized membrane protein YkvI</fullName>
    </submittedName>
</protein>
<keyword evidence="1" id="KW-0472">Membrane</keyword>
<proteinExistence type="predicted"/>
<evidence type="ECO:0000313" key="2">
    <source>
        <dbReference type="EMBL" id="SKA68851.1"/>
    </source>
</evidence>
<gene>
    <name evidence="2" type="ORF">SAMN02745213_02102</name>
</gene>
<dbReference type="EMBL" id="FUXX01000051">
    <property type="protein sequence ID" value="SKA68851.1"/>
    <property type="molecule type" value="Genomic_DNA"/>
</dbReference>
<dbReference type="AlphaFoldDB" id="A0A1T4VWJ3"/>
<evidence type="ECO:0000313" key="3">
    <source>
        <dbReference type="Proteomes" id="UP000242432"/>
    </source>
</evidence>
<feature type="transmembrane region" description="Helical" evidence="1">
    <location>
        <begin position="298"/>
        <end position="321"/>
    </location>
</feature>
<sequence>MRRKYISIAMAYVGIVVGAGLSSGQDIMQYFLSYGTLGIFGVILLAILHIIFGKIIITIGCYFRSSNHQDVLEKITHPIVNRLIDYSLIISCFIVGFVMFAGAGSNLSQQFGLPFWVGTLICAVLTIVVAFMDFQKITQVLGVFTPIIIVMILIVCGYTFIGKSYDFKALDEIASTIESPMPNVWMAVVNYYALCAISAVSMAFVLGGSVLRIGVAEKGGLLGGAIIGFIISAAAITLFANIDSVKDADIPMLEIVKNIHPAFAFVYALTIFALIFNTAFSLFYAFAKRFAGRNEKKLKVILIVSVLIGFGLSFCGFKTLVAVMYPILGYIGMLLLTVLGITWIKEKKNILTEKLIRRKMINLAVKKYDEDLYYSLSDRENFNRLGEKSVIDTEEIKNEIRSFVKDIGPENIPLSEPSMS</sequence>